<organism evidence="4 5">
    <name type="scientific">Obba rivulosa</name>
    <dbReference type="NCBI Taxonomy" id="1052685"/>
    <lineage>
        <taxon>Eukaryota</taxon>
        <taxon>Fungi</taxon>
        <taxon>Dikarya</taxon>
        <taxon>Basidiomycota</taxon>
        <taxon>Agaricomycotina</taxon>
        <taxon>Agaricomycetes</taxon>
        <taxon>Polyporales</taxon>
        <taxon>Gelatoporiaceae</taxon>
        <taxon>Obba</taxon>
    </lineage>
</organism>
<evidence type="ECO:0008006" key="6">
    <source>
        <dbReference type="Google" id="ProtNLM"/>
    </source>
</evidence>
<dbReference type="InterPro" id="IPR001911">
    <property type="entry name" value="Ribosomal_bS21"/>
</dbReference>
<dbReference type="PANTHER" id="PTHR41237">
    <property type="entry name" value="37S RIBOSOMAL PROTEIN MRP21, MITOCHONDRIAL"/>
    <property type="match status" value="1"/>
</dbReference>
<keyword evidence="5" id="KW-1185">Reference proteome</keyword>
<proteinExistence type="inferred from homology"/>
<dbReference type="GO" id="GO:0003735">
    <property type="term" value="F:structural constituent of ribosome"/>
    <property type="evidence" value="ECO:0007669"/>
    <property type="project" value="InterPro"/>
</dbReference>
<accession>A0A8E2DTF2</accession>
<protein>
    <recommendedName>
        <fullName evidence="6">Ribosomal protein S21</fullName>
    </recommendedName>
</protein>
<evidence type="ECO:0000256" key="3">
    <source>
        <dbReference type="ARBA" id="ARBA00023274"/>
    </source>
</evidence>
<dbReference type="PANTHER" id="PTHR41237:SF1">
    <property type="entry name" value="SMALL RIBOSOMAL SUBUNIT PROTEIN BS21M"/>
    <property type="match status" value="1"/>
</dbReference>
<comment type="similarity">
    <text evidence="1">Belongs to the bacterial ribosomal protein bS21 family.</text>
</comment>
<gene>
    <name evidence="4" type="ORF">OBBRIDRAFT_535832</name>
</gene>
<dbReference type="InterPro" id="IPR052837">
    <property type="entry name" value="Mitoribosomal_bS21"/>
</dbReference>
<evidence type="ECO:0000313" key="4">
    <source>
        <dbReference type="EMBL" id="OCH95514.1"/>
    </source>
</evidence>
<reference evidence="4 5" key="1">
    <citation type="submission" date="2016-07" db="EMBL/GenBank/DDBJ databases">
        <title>Draft genome of the white-rot fungus Obba rivulosa 3A-2.</title>
        <authorList>
            <consortium name="DOE Joint Genome Institute"/>
            <person name="Miettinen O."/>
            <person name="Riley R."/>
            <person name="Acob R."/>
            <person name="Barry K."/>
            <person name="Cullen D."/>
            <person name="De Vries R."/>
            <person name="Hainaut M."/>
            <person name="Hatakka A."/>
            <person name="Henrissat B."/>
            <person name="Hilden K."/>
            <person name="Kuo R."/>
            <person name="Labutti K."/>
            <person name="Lipzen A."/>
            <person name="Makela M.R."/>
            <person name="Sandor L."/>
            <person name="Spatafora J.W."/>
            <person name="Grigoriev I.V."/>
            <person name="Hibbett D.S."/>
        </authorList>
    </citation>
    <scope>NUCLEOTIDE SEQUENCE [LARGE SCALE GENOMIC DNA]</scope>
    <source>
        <strain evidence="4 5">3A-2</strain>
    </source>
</reference>
<evidence type="ECO:0000313" key="5">
    <source>
        <dbReference type="Proteomes" id="UP000250043"/>
    </source>
</evidence>
<keyword evidence="2" id="KW-0689">Ribosomal protein</keyword>
<dbReference type="AlphaFoldDB" id="A0A8E2DTF2"/>
<keyword evidence="3" id="KW-0687">Ribonucleoprotein</keyword>
<sequence length="185" mass="21295">MSALTRLCGPTTLKYGLRDHLQNVLPRSSARTQAFSIRHCLSNSAPPSPFGNMIHSPTPQHPSSWNWIANQLDIATKSPEDPANTAEAKWKDRSDRILPNIEPPHNAYTGRSVRVTFRDGAASALHRLQILLRRNQVIAEYRSQERHEKKGEKRRRLESVRWRRRFAHEVRKKVQLVNEIRARGA</sequence>
<dbReference type="OrthoDB" id="2501249at2759"/>
<name>A0A8E2DTF2_9APHY</name>
<dbReference type="EMBL" id="KV722335">
    <property type="protein sequence ID" value="OCH95514.1"/>
    <property type="molecule type" value="Genomic_DNA"/>
</dbReference>
<evidence type="ECO:0000256" key="1">
    <source>
        <dbReference type="ARBA" id="ARBA00006640"/>
    </source>
</evidence>
<dbReference type="Proteomes" id="UP000250043">
    <property type="component" value="Unassembled WGS sequence"/>
</dbReference>
<evidence type="ECO:0000256" key="2">
    <source>
        <dbReference type="ARBA" id="ARBA00022980"/>
    </source>
</evidence>
<dbReference type="Pfam" id="PF01165">
    <property type="entry name" value="Ribosomal_S21"/>
    <property type="match status" value="1"/>
</dbReference>
<dbReference type="GO" id="GO:0005763">
    <property type="term" value="C:mitochondrial small ribosomal subunit"/>
    <property type="evidence" value="ECO:0007669"/>
    <property type="project" value="TreeGrafter"/>
</dbReference>
<dbReference type="GO" id="GO:0070124">
    <property type="term" value="P:mitochondrial translational initiation"/>
    <property type="evidence" value="ECO:0007669"/>
    <property type="project" value="TreeGrafter"/>
</dbReference>